<evidence type="ECO:0000313" key="3">
    <source>
        <dbReference type="Proteomes" id="UP000237631"/>
    </source>
</evidence>
<name>A0A2S6BQA9_9PEZI</name>
<dbReference type="AlphaFoldDB" id="A0A2S6BQA9"/>
<keyword evidence="1" id="KW-0472">Membrane</keyword>
<evidence type="ECO:0000256" key="1">
    <source>
        <dbReference type="SAM" id="Phobius"/>
    </source>
</evidence>
<reference evidence="3" key="1">
    <citation type="journal article" date="2017" name="bioRxiv">
        <title>Conservation of a gene cluster reveals novel cercosporin biosynthetic mechanisms and extends production to the genus Colletotrichum.</title>
        <authorList>
            <person name="de Jonge R."/>
            <person name="Ebert M.K."/>
            <person name="Huitt-Roehl C.R."/>
            <person name="Pal P."/>
            <person name="Suttle J.C."/>
            <person name="Spanner R.E."/>
            <person name="Neubauer J.D."/>
            <person name="Jurick W.M.II."/>
            <person name="Stott K.A."/>
            <person name="Secor G.A."/>
            <person name="Thomma B.P.H.J."/>
            <person name="Van de Peer Y."/>
            <person name="Townsend C.A."/>
            <person name="Bolton M.D."/>
        </authorList>
    </citation>
    <scope>NUCLEOTIDE SEQUENCE [LARGE SCALE GENOMIC DNA]</scope>
    <source>
        <strain evidence="3">CBS538.71</strain>
    </source>
</reference>
<gene>
    <name evidence="2" type="ORF">CBER1_02179</name>
</gene>
<keyword evidence="3" id="KW-1185">Reference proteome</keyword>
<sequence>MATEIDPKTRIFAQNMSKRDYYTLFGLMGLTIGTRLGYSAALLRSTYHIIKRTPVRPAFLHTTGWWATMFVALNATASALVRYMNGAPSAFDGFKQLPGVAANTEHDPHASDEAARTMTGYRYFNNMACAFVVSGAGLIAYRDRLRRGNFYRIIGGACVGLEVHTSWLHGF</sequence>
<dbReference type="EMBL" id="PNEN01001800">
    <property type="protein sequence ID" value="PPJ49640.1"/>
    <property type="molecule type" value="Genomic_DNA"/>
</dbReference>
<accession>A0A2S6BQA9</accession>
<dbReference type="OrthoDB" id="10600408at2759"/>
<keyword evidence="1" id="KW-1133">Transmembrane helix</keyword>
<comment type="caution">
    <text evidence="2">The sequence shown here is derived from an EMBL/GenBank/DDBJ whole genome shotgun (WGS) entry which is preliminary data.</text>
</comment>
<protein>
    <submittedName>
        <fullName evidence="2">Uncharacterized protein</fullName>
    </submittedName>
</protein>
<feature type="transmembrane region" description="Helical" evidence="1">
    <location>
        <begin position="123"/>
        <end position="141"/>
    </location>
</feature>
<feature type="transmembrane region" description="Helical" evidence="1">
    <location>
        <begin position="21"/>
        <end position="43"/>
    </location>
</feature>
<feature type="transmembrane region" description="Helical" evidence="1">
    <location>
        <begin position="64"/>
        <end position="84"/>
    </location>
</feature>
<evidence type="ECO:0000313" key="2">
    <source>
        <dbReference type="EMBL" id="PPJ49640.1"/>
    </source>
</evidence>
<dbReference type="Proteomes" id="UP000237631">
    <property type="component" value="Unassembled WGS sequence"/>
</dbReference>
<organism evidence="2 3">
    <name type="scientific">Cercospora berteroae</name>
    <dbReference type="NCBI Taxonomy" id="357750"/>
    <lineage>
        <taxon>Eukaryota</taxon>
        <taxon>Fungi</taxon>
        <taxon>Dikarya</taxon>
        <taxon>Ascomycota</taxon>
        <taxon>Pezizomycotina</taxon>
        <taxon>Dothideomycetes</taxon>
        <taxon>Dothideomycetidae</taxon>
        <taxon>Mycosphaerellales</taxon>
        <taxon>Mycosphaerellaceae</taxon>
        <taxon>Cercospora</taxon>
    </lineage>
</organism>
<proteinExistence type="predicted"/>
<keyword evidence="1" id="KW-0812">Transmembrane</keyword>